<sequence>MSTFRQPVMRPCMSALLNGRDSRILETRLETLTAIYQFRGRIEFLLENAGVHREPSVDDINIRPDGSHSGDRQTRGNKMK</sequence>
<accession>A0A9P0QA65</accession>
<gene>
    <name evidence="2" type="ORF">ACAOBT_LOCUS33446</name>
</gene>
<feature type="region of interest" description="Disordered" evidence="1">
    <location>
        <begin position="55"/>
        <end position="80"/>
    </location>
</feature>
<evidence type="ECO:0000313" key="3">
    <source>
        <dbReference type="Proteomes" id="UP001152888"/>
    </source>
</evidence>
<comment type="caution">
    <text evidence="2">The sequence shown here is derived from an EMBL/GenBank/DDBJ whole genome shotgun (WGS) entry which is preliminary data.</text>
</comment>
<dbReference type="AlphaFoldDB" id="A0A9P0QA65"/>
<evidence type="ECO:0000256" key="1">
    <source>
        <dbReference type="SAM" id="MobiDB-lite"/>
    </source>
</evidence>
<keyword evidence="3" id="KW-1185">Reference proteome</keyword>
<dbReference type="EMBL" id="CAKOFQ010008320">
    <property type="protein sequence ID" value="CAH2013401.1"/>
    <property type="molecule type" value="Genomic_DNA"/>
</dbReference>
<reference evidence="2" key="1">
    <citation type="submission" date="2022-03" db="EMBL/GenBank/DDBJ databases">
        <authorList>
            <person name="Sayadi A."/>
        </authorList>
    </citation>
    <scope>NUCLEOTIDE SEQUENCE</scope>
</reference>
<proteinExistence type="predicted"/>
<feature type="compositionally biased region" description="Basic and acidic residues" evidence="1">
    <location>
        <begin position="55"/>
        <end position="74"/>
    </location>
</feature>
<name>A0A9P0QA65_ACAOB</name>
<evidence type="ECO:0000313" key="2">
    <source>
        <dbReference type="EMBL" id="CAH2013401.1"/>
    </source>
</evidence>
<protein>
    <submittedName>
        <fullName evidence="2">Uncharacterized protein</fullName>
    </submittedName>
</protein>
<organism evidence="2 3">
    <name type="scientific">Acanthoscelides obtectus</name>
    <name type="common">Bean weevil</name>
    <name type="synonym">Bruchus obtectus</name>
    <dbReference type="NCBI Taxonomy" id="200917"/>
    <lineage>
        <taxon>Eukaryota</taxon>
        <taxon>Metazoa</taxon>
        <taxon>Ecdysozoa</taxon>
        <taxon>Arthropoda</taxon>
        <taxon>Hexapoda</taxon>
        <taxon>Insecta</taxon>
        <taxon>Pterygota</taxon>
        <taxon>Neoptera</taxon>
        <taxon>Endopterygota</taxon>
        <taxon>Coleoptera</taxon>
        <taxon>Polyphaga</taxon>
        <taxon>Cucujiformia</taxon>
        <taxon>Chrysomeloidea</taxon>
        <taxon>Chrysomelidae</taxon>
        <taxon>Bruchinae</taxon>
        <taxon>Bruchini</taxon>
        <taxon>Acanthoscelides</taxon>
    </lineage>
</organism>
<dbReference type="Proteomes" id="UP001152888">
    <property type="component" value="Unassembled WGS sequence"/>
</dbReference>